<evidence type="ECO:0000313" key="1">
    <source>
        <dbReference type="EMBL" id="MFC5055743.1"/>
    </source>
</evidence>
<comment type="caution">
    <text evidence="1">The sequence shown here is derived from an EMBL/GenBank/DDBJ whole genome shotgun (WGS) entry which is preliminary data.</text>
</comment>
<gene>
    <name evidence="1" type="ORF">ACFPFM_18520</name>
</gene>
<proteinExistence type="predicted"/>
<organism evidence="1 2">
    <name type="scientific">Saccharothrix xinjiangensis</name>
    <dbReference type="NCBI Taxonomy" id="204798"/>
    <lineage>
        <taxon>Bacteria</taxon>
        <taxon>Bacillati</taxon>
        <taxon>Actinomycetota</taxon>
        <taxon>Actinomycetes</taxon>
        <taxon>Pseudonocardiales</taxon>
        <taxon>Pseudonocardiaceae</taxon>
        <taxon>Saccharothrix</taxon>
    </lineage>
</organism>
<reference evidence="2" key="1">
    <citation type="journal article" date="2019" name="Int. J. Syst. Evol. Microbiol.">
        <title>The Global Catalogue of Microorganisms (GCM) 10K type strain sequencing project: providing services to taxonomists for standard genome sequencing and annotation.</title>
        <authorList>
            <consortium name="The Broad Institute Genomics Platform"/>
            <consortium name="The Broad Institute Genome Sequencing Center for Infectious Disease"/>
            <person name="Wu L."/>
            <person name="Ma J."/>
        </authorList>
    </citation>
    <scope>NUCLEOTIDE SEQUENCE [LARGE SCALE GENOMIC DNA]</scope>
    <source>
        <strain evidence="2">KCTC 12848</strain>
    </source>
</reference>
<dbReference type="Proteomes" id="UP001595833">
    <property type="component" value="Unassembled WGS sequence"/>
</dbReference>
<name>A0ABV9Y2J4_9PSEU</name>
<dbReference type="EMBL" id="JBHSJB010000017">
    <property type="protein sequence ID" value="MFC5055743.1"/>
    <property type="molecule type" value="Genomic_DNA"/>
</dbReference>
<accession>A0ABV9Y2J4</accession>
<dbReference type="RefSeq" id="WP_344041816.1">
    <property type="nucleotide sequence ID" value="NZ_BAAAKE010000030.1"/>
</dbReference>
<protein>
    <submittedName>
        <fullName evidence="1">DUF4238 domain-containing protein</fullName>
    </submittedName>
</protein>
<evidence type="ECO:0000313" key="2">
    <source>
        <dbReference type="Proteomes" id="UP001595833"/>
    </source>
</evidence>
<dbReference type="Pfam" id="PF14022">
    <property type="entry name" value="DUF4238"/>
    <property type="match status" value="1"/>
</dbReference>
<keyword evidence="2" id="KW-1185">Reference proteome</keyword>
<sequence>MSPWTSPREVFSQEYEARLQALRPGATELIKKQHIVSQALLRRFAGQDSNGGAVLVPFDVEHGRELKQTGPAGCAWIPHFVPYASKSVEELWQTVENKLGAAIDMVERGRLDLNTTRTIKDTMALHLVRSDRYRRIHNDGTTRVPDQVRNRVLIRYYDQLLGVYIRRNHRLPDSPRDLIRLADELVSEQASSRLDGSDMRVMIEQTFESAKQMLNSHALEVWSTPPGSELLISDAPAFTMQYSADRRTTRIGVAIGDAHAIVMPLSRTTLACIGRKKKRDVLTAERVAFINEKLIQNATRFVYYSPDSQLKSFVSLVQPTRRSANQAGSP</sequence>
<dbReference type="InterPro" id="IPR025332">
    <property type="entry name" value="DUF4238"/>
</dbReference>